<dbReference type="Proteomes" id="UP000198647">
    <property type="component" value="Unassembled WGS sequence"/>
</dbReference>
<protein>
    <submittedName>
        <fullName evidence="1">Uncharacterized protein</fullName>
    </submittedName>
</protein>
<sequence length="183" mass="20829">MMMPRMEVNTQQARLEVRTHNAELTIRQPKAEQRIAQPPADVTIRQRPGKLSIDQTTAWHNLQFYSSAERTDLAADFGQQDWMKGLGRVAREGDELMRIENQGNPIAAHAKQNAVWEIAYNPGSKPVHDLVNVTYEARPAEIDVKRNDPVITTTAKPPEFSYQPGRVDISLAQYPRVTIDWKI</sequence>
<dbReference type="EMBL" id="FNOS01000004">
    <property type="protein sequence ID" value="SDX97494.1"/>
    <property type="molecule type" value="Genomic_DNA"/>
</dbReference>
<evidence type="ECO:0000313" key="1">
    <source>
        <dbReference type="EMBL" id="SDX97494.1"/>
    </source>
</evidence>
<organism evidence="1 2">
    <name type="scientific">Salimicrobium album</name>
    <dbReference type="NCBI Taxonomy" id="50717"/>
    <lineage>
        <taxon>Bacteria</taxon>
        <taxon>Bacillati</taxon>
        <taxon>Bacillota</taxon>
        <taxon>Bacilli</taxon>
        <taxon>Bacillales</taxon>
        <taxon>Bacillaceae</taxon>
        <taxon>Salimicrobium</taxon>
    </lineage>
</organism>
<gene>
    <name evidence="1" type="ORF">SAMN04488081_1776</name>
</gene>
<dbReference type="RefSeq" id="WP_093107238.1">
    <property type="nucleotide sequence ID" value="NZ_FNOS01000004.1"/>
</dbReference>
<accession>A0A1H3G4W6</accession>
<evidence type="ECO:0000313" key="2">
    <source>
        <dbReference type="Proteomes" id="UP000198647"/>
    </source>
</evidence>
<reference evidence="1 2" key="1">
    <citation type="submission" date="2016-10" db="EMBL/GenBank/DDBJ databases">
        <authorList>
            <person name="Varghese N."/>
            <person name="Submissions S."/>
        </authorList>
    </citation>
    <scope>NUCLEOTIDE SEQUENCE [LARGE SCALE GENOMIC DNA]</scope>
    <source>
        <strain evidence="1 2">DSM 20748</strain>
    </source>
</reference>
<dbReference type="InterPro" id="IPR045527">
    <property type="entry name" value="DUF6470"/>
</dbReference>
<comment type="caution">
    <text evidence="1">The sequence shown here is derived from an EMBL/GenBank/DDBJ whole genome shotgun (WGS) entry which is preliminary data.</text>
</comment>
<keyword evidence="2" id="KW-1185">Reference proteome</keyword>
<proteinExistence type="predicted"/>
<dbReference type="Pfam" id="PF20074">
    <property type="entry name" value="DUF6470"/>
    <property type="match status" value="1"/>
</dbReference>
<name>A0A1H3G4W6_9BACI</name>